<dbReference type="Proteomes" id="UP000010959">
    <property type="component" value="Unassembled WGS sequence"/>
</dbReference>
<accession>L7C8J3</accession>
<organism evidence="1 2">
    <name type="scientific">Rhodopirellula baltica SWK14</name>
    <dbReference type="NCBI Taxonomy" id="993516"/>
    <lineage>
        <taxon>Bacteria</taxon>
        <taxon>Pseudomonadati</taxon>
        <taxon>Planctomycetota</taxon>
        <taxon>Planctomycetia</taxon>
        <taxon>Pirellulales</taxon>
        <taxon>Pirellulaceae</taxon>
        <taxon>Rhodopirellula</taxon>
    </lineage>
</organism>
<comment type="caution">
    <text evidence="1">The sequence shown here is derived from an EMBL/GenBank/DDBJ whole genome shotgun (WGS) entry which is preliminary data.</text>
</comment>
<evidence type="ECO:0000313" key="1">
    <source>
        <dbReference type="EMBL" id="ELP30140.1"/>
    </source>
</evidence>
<reference evidence="1 2" key="1">
    <citation type="journal article" date="2013" name="Mar. Genomics">
        <title>Expression of sulfatases in Rhodopirellula baltica and the diversity of sulfatases in the genus Rhodopirellula.</title>
        <authorList>
            <person name="Wegner C.E."/>
            <person name="Richter-Heitmann T."/>
            <person name="Klindworth A."/>
            <person name="Klockow C."/>
            <person name="Richter M."/>
            <person name="Achstetter T."/>
            <person name="Glockner F.O."/>
            <person name="Harder J."/>
        </authorList>
    </citation>
    <scope>NUCLEOTIDE SEQUENCE [LARGE SCALE GENOMIC DNA]</scope>
    <source>
        <strain evidence="1 2">SWK14</strain>
    </source>
</reference>
<dbReference type="PATRIC" id="fig|993516.3.peg.6322"/>
<proteinExistence type="predicted"/>
<protein>
    <submittedName>
        <fullName evidence="1">Uncharacterized protein</fullName>
    </submittedName>
</protein>
<gene>
    <name evidence="1" type="ORF">RBSWK_05898</name>
</gene>
<name>L7C8J3_RHOBT</name>
<evidence type="ECO:0000313" key="2">
    <source>
        <dbReference type="Proteomes" id="UP000010959"/>
    </source>
</evidence>
<dbReference type="AlphaFoldDB" id="L7C8J3"/>
<dbReference type="EMBL" id="AMWG01000165">
    <property type="protein sequence ID" value="ELP30140.1"/>
    <property type="molecule type" value="Genomic_DNA"/>
</dbReference>
<sequence>MGAGDRTARAVPLQFAVLKLNDDDSPSEADRREFVFHHIKNGFRRPAAIIRSLPPTIHELLGPHLSPLRGWLPTS</sequence>